<reference evidence="3" key="1">
    <citation type="submission" date="2016-05" db="EMBL/GenBank/DDBJ databases">
        <title>Comparative genomics of biotechnologically important yeasts.</title>
        <authorList>
            <consortium name="DOE Joint Genome Institute"/>
            <person name="Riley R."/>
            <person name="Haridas S."/>
            <person name="Wolfe K.H."/>
            <person name="Lopes M.R."/>
            <person name="Hittinger C.T."/>
            <person name="Goker M."/>
            <person name="Salamov A."/>
            <person name="Wisecaver J."/>
            <person name="Long T.M."/>
            <person name="Aerts A.L."/>
            <person name="Barry K."/>
            <person name="Choi C."/>
            <person name="Clum A."/>
            <person name="Coughlan A.Y."/>
            <person name="Deshpande S."/>
            <person name="Douglass A.P."/>
            <person name="Hanson S.J."/>
            <person name="Klenk H.-P."/>
            <person name="Labutti K."/>
            <person name="Lapidus A."/>
            <person name="Lindquist E."/>
            <person name="Lipzen A."/>
            <person name="Meier-Kolthoff J.P."/>
            <person name="Ohm R.A."/>
            <person name="Otillar R.P."/>
            <person name="Pangilinan J."/>
            <person name="Peng Y."/>
            <person name="Rokas A."/>
            <person name="Rosa C.A."/>
            <person name="Scheuner C."/>
            <person name="Sibirny A.A."/>
            <person name="Slot J.C."/>
            <person name="Stielow J.B."/>
            <person name="Sun H."/>
            <person name="Kurtzman C.P."/>
            <person name="Blackwell M."/>
            <person name="Grigoriev I.V."/>
            <person name="Jeffries T.W."/>
        </authorList>
    </citation>
    <scope>NUCLEOTIDE SEQUENCE [LARGE SCALE GENOMIC DNA]</scope>
    <source>
        <strain evidence="3">NRRL Y-12698</strain>
    </source>
</reference>
<protein>
    <submittedName>
        <fullName evidence="2">Uncharacterized protein</fullName>
    </submittedName>
</protein>
<dbReference type="GeneID" id="30146664"/>
<organism evidence="2 3">
    <name type="scientific">Babjeviella inositovora NRRL Y-12698</name>
    <dbReference type="NCBI Taxonomy" id="984486"/>
    <lineage>
        <taxon>Eukaryota</taxon>
        <taxon>Fungi</taxon>
        <taxon>Dikarya</taxon>
        <taxon>Ascomycota</taxon>
        <taxon>Saccharomycotina</taxon>
        <taxon>Pichiomycetes</taxon>
        <taxon>Serinales incertae sedis</taxon>
        <taxon>Babjeviella</taxon>
    </lineage>
</organism>
<name>A0A1E3QQ12_9ASCO</name>
<evidence type="ECO:0000313" key="3">
    <source>
        <dbReference type="Proteomes" id="UP000094336"/>
    </source>
</evidence>
<sequence length="344" mass="38513">MSAVANKVPDSDPNPTETRESEPRARHRPSSLDLRSSNLMPGKSKEDLESFALKIVSPGLPPLNRVQQSTVTLSKSIELQQKHLIAQRTNESPSTSTLPDLELPMTKRLQRGKLPAPLNIVQGYSQPIIQSAPIRSSTSIRQQQQQYLQMYQQMKAGFPGATGPYTGAYSGARLARTPLHSSRRTAARAYPSPYAQMYQHQQLQQMQLQMQNTARAGQRTPIVDVFSNSTKRFAPGSSQPLSAQGERFSFRTAPDSARDAVASRELPDEGDDVENVAISPEDETPTPAPDKKVKHKGKIVLECGESEQVFEFEFLTERELGDKANWEKWRKVCETTWNEYEKMT</sequence>
<keyword evidence="3" id="KW-1185">Reference proteome</keyword>
<feature type="compositionally biased region" description="Polar residues" evidence="1">
    <location>
        <begin position="233"/>
        <end position="242"/>
    </location>
</feature>
<dbReference type="RefSeq" id="XP_018985078.1">
    <property type="nucleotide sequence ID" value="XM_019128811.1"/>
</dbReference>
<feature type="region of interest" description="Disordered" evidence="1">
    <location>
        <begin position="233"/>
        <end position="294"/>
    </location>
</feature>
<evidence type="ECO:0000313" key="2">
    <source>
        <dbReference type="EMBL" id="ODQ79750.1"/>
    </source>
</evidence>
<feature type="region of interest" description="Disordered" evidence="1">
    <location>
        <begin position="1"/>
        <end position="45"/>
    </location>
</feature>
<feature type="compositionally biased region" description="Basic and acidic residues" evidence="1">
    <location>
        <begin position="256"/>
        <end position="267"/>
    </location>
</feature>
<accession>A0A1E3QQ12</accession>
<dbReference type="AlphaFoldDB" id="A0A1E3QQ12"/>
<proteinExistence type="predicted"/>
<dbReference type="OrthoDB" id="3977264at2759"/>
<gene>
    <name evidence="2" type="ORF">BABINDRAFT_161453</name>
</gene>
<dbReference type="STRING" id="984486.A0A1E3QQ12"/>
<evidence type="ECO:0000256" key="1">
    <source>
        <dbReference type="SAM" id="MobiDB-lite"/>
    </source>
</evidence>
<feature type="compositionally biased region" description="Acidic residues" evidence="1">
    <location>
        <begin position="268"/>
        <end position="284"/>
    </location>
</feature>
<dbReference type="Proteomes" id="UP000094336">
    <property type="component" value="Unassembled WGS sequence"/>
</dbReference>
<dbReference type="EMBL" id="KV454431">
    <property type="protein sequence ID" value="ODQ79750.1"/>
    <property type="molecule type" value="Genomic_DNA"/>
</dbReference>